<evidence type="ECO:0000313" key="1">
    <source>
        <dbReference type="EMBL" id="GBL91880.1"/>
    </source>
</evidence>
<protein>
    <submittedName>
        <fullName evidence="1">Uncharacterized protein</fullName>
    </submittedName>
</protein>
<dbReference type="EMBL" id="BGPR01000082">
    <property type="protein sequence ID" value="GBL91880.1"/>
    <property type="molecule type" value="Genomic_DNA"/>
</dbReference>
<name>A0A4Y2BI25_ARAVE</name>
<evidence type="ECO:0000313" key="2">
    <source>
        <dbReference type="Proteomes" id="UP000499080"/>
    </source>
</evidence>
<sequence length="190" mass="21826">MASVLAAQAQDLDLLEKFPTLKKSDEKKYRAMMNSFIGIINRQQRVIDMLKGQLQEQRDLFEKRPAHMVSSAPSFAAVTMLSRSRSKSRLREDGRFAMIYPKNDMESRHVEAKIQAAINPAKLKVGIQNVRNLKKGGIMIECGNDEISKLKEENESNEALKDDLEFHHPVKKNPKIIIYRVEDYLIQMPL</sequence>
<dbReference type="AlphaFoldDB" id="A0A4Y2BI25"/>
<gene>
    <name evidence="1" type="ORF">AVEN_172793_1</name>
</gene>
<dbReference type="Proteomes" id="UP000499080">
    <property type="component" value="Unassembled WGS sequence"/>
</dbReference>
<dbReference type="OrthoDB" id="6437361at2759"/>
<reference evidence="1 2" key="1">
    <citation type="journal article" date="2019" name="Sci. Rep.">
        <title>Orb-weaving spider Araneus ventricosus genome elucidates the spidroin gene catalogue.</title>
        <authorList>
            <person name="Kono N."/>
            <person name="Nakamura H."/>
            <person name="Ohtoshi R."/>
            <person name="Moran D.A.P."/>
            <person name="Shinohara A."/>
            <person name="Yoshida Y."/>
            <person name="Fujiwara M."/>
            <person name="Mori M."/>
            <person name="Tomita M."/>
            <person name="Arakawa K."/>
        </authorList>
    </citation>
    <scope>NUCLEOTIDE SEQUENCE [LARGE SCALE GENOMIC DNA]</scope>
</reference>
<accession>A0A4Y2BI25</accession>
<keyword evidence="2" id="KW-1185">Reference proteome</keyword>
<comment type="caution">
    <text evidence="1">The sequence shown here is derived from an EMBL/GenBank/DDBJ whole genome shotgun (WGS) entry which is preliminary data.</text>
</comment>
<proteinExistence type="predicted"/>
<organism evidence="1 2">
    <name type="scientific">Araneus ventricosus</name>
    <name type="common">Orbweaver spider</name>
    <name type="synonym">Epeira ventricosa</name>
    <dbReference type="NCBI Taxonomy" id="182803"/>
    <lineage>
        <taxon>Eukaryota</taxon>
        <taxon>Metazoa</taxon>
        <taxon>Ecdysozoa</taxon>
        <taxon>Arthropoda</taxon>
        <taxon>Chelicerata</taxon>
        <taxon>Arachnida</taxon>
        <taxon>Araneae</taxon>
        <taxon>Araneomorphae</taxon>
        <taxon>Entelegynae</taxon>
        <taxon>Araneoidea</taxon>
        <taxon>Araneidae</taxon>
        <taxon>Araneus</taxon>
    </lineage>
</organism>